<dbReference type="Gene3D" id="1.25.40.20">
    <property type="entry name" value="Ankyrin repeat-containing domain"/>
    <property type="match status" value="1"/>
</dbReference>
<comment type="caution">
    <text evidence="2">The sequence shown here is derived from an EMBL/GenBank/DDBJ whole genome shotgun (WGS) entry which is preliminary data.</text>
</comment>
<dbReference type="SMART" id="SM00248">
    <property type="entry name" value="ANK"/>
    <property type="match status" value="4"/>
</dbReference>
<dbReference type="PROSITE" id="PS50297">
    <property type="entry name" value="ANK_REP_REGION"/>
    <property type="match status" value="1"/>
</dbReference>
<dbReference type="Pfam" id="PF13606">
    <property type="entry name" value="Ank_3"/>
    <property type="match status" value="1"/>
</dbReference>
<name>A0A9D4C687_DREPO</name>
<dbReference type="AlphaFoldDB" id="A0A9D4C687"/>
<protein>
    <submittedName>
        <fullName evidence="2">Uncharacterized protein</fullName>
    </submittedName>
</protein>
<keyword evidence="3" id="KW-1185">Reference proteome</keyword>
<keyword evidence="1" id="KW-0040">ANK repeat</keyword>
<dbReference type="OrthoDB" id="194358at2759"/>
<proteinExistence type="predicted"/>
<evidence type="ECO:0000313" key="2">
    <source>
        <dbReference type="EMBL" id="KAH3718212.1"/>
    </source>
</evidence>
<gene>
    <name evidence="2" type="ORF">DPMN_061011</name>
</gene>
<dbReference type="PANTHER" id="PTHR46899:SF3">
    <property type="entry name" value="PROTEIN PHOSPHATASE 1 REGULATORY SUBUNIT 27"/>
    <property type="match status" value="1"/>
</dbReference>
<dbReference type="PROSITE" id="PS50088">
    <property type="entry name" value="ANK_REPEAT"/>
    <property type="match status" value="2"/>
</dbReference>
<reference evidence="2" key="1">
    <citation type="journal article" date="2019" name="bioRxiv">
        <title>The Genome of the Zebra Mussel, Dreissena polymorpha: A Resource for Invasive Species Research.</title>
        <authorList>
            <person name="McCartney M.A."/>
            <person name="Auch B."/>
            <person name="Kono T."/>
            <person name="Mallez S."/>
            <person name="Zhang Y."/>
            <person name="Obille A."/>
            <person name="Becker A."/>
            <person name="Abrahante J.E."/>
            <person name="Garbe J."/>
            <person name="Badalamenti J.P."/>
            <person name="Herman A."/>
            <person name="Mangelson H."/>
            <person name="Liachko I."/>
            <person name="Sullivan S."/>
            <person name="Sone E.D."/>
            <person name="Koren S."/>
            <person name="Silverstein K.A.T."/>
            <person name="Beckman K.B."/>
            <person name="Gohl D.M."/>
        </authorList>
    </citation>
    <scope>NUCLEOTIDE SEQUENCE</scope>
    <source>
        <strain evidence="2">Duluth1</strain>
        <tissue evidence="2">Whole animal</tissue>
    </source>
</reference>
<dbReference type="Pfam" id="PF12796">
    <property type="entry name" value="Ank_2"/>
    <property type="match status" value="1"/>
</dbReference>
<dbReference type="Proteomes" id="UP000828390">
    <property type="component" value="Unassembled WGS sequence"/>
</dbReference>
<organism evidence="2 3">
    <name type="scientific">Dreissena polymorpha</name>
    <name type="common">Zebra mussel</name>
    <name type="synonym">Mytilus polymorpha</name>
    <dbReference type="NCBI Taxonomy" id="45954"/>
    <lineage>
        <taxon>Eukaryota</taxon>
        <taxon>Metazoa</taxon>
        <taxon>Spiralia</taxon>
        <taxon>Lophotrochozoa</taxon>
        <taxon>Mollusca</taxon>
        <taxon>Bivalvia</taxon>
        <taxon>Autobranchia</taxon>
        <taxon>Heteroconchia</taxon>
        <taxon>Euheterodonta</taxon>
        <taxon>Imparidentia</taxon>
        <taxon>Neoheterodontei</taxon>
        <taxon>Myida</taxon>
        <taxon>Dreissenoidea</taxon>
        <taxon>Dreissenidae</taxon>
        <taxon>Dreissena</taxon>
    </lineage>
</organism>
<accession>A0A9D4C687</accession>
<evidence type="ECO:0000313" key="3">
    <source>
        <dbReference type="Proteomes" id="UP000828390"/>
    </source>
</evidence>
<evidence type="ECO:0000256" key="1">
    <source>
        <dbReference type="PROSITE-ProRule" id="PRU00023"/>
    </source>
</evidence>
<dbReference type="PANTHER" id="PTHR46899">
    <property type="entry name" value="PROTEIN PHOSPHATASE 1 REGULATORY SUBUNIT 27"/>
    <property type="match status" value="1"/>
</dbReference>
<dbReference type="EMBL" id="JAIWYP010000013">
    <property type="protein sequence ID" value="KAH3718212.1"/>
    <property type="molecule type" value="Genomic_DNA"/>
</dbReference>
<reference evidence="2" key="2">
    <citation type="submission" date="2020-11" db="EMBL/GenBank/DDBJ databases">
        <authorList>
            <person name="McCartney M.A."/>
            <person name="Auch B."/>
            <person name="Kono T."/>
            <person name="Mallez S."/>
            <person name="Becker A."/>
            <person name="Gohl D.M."/>
            <person name="Silverstein K.A.T."/>
            <person name="Koren S."/>
            <person name="Bechman K.B."/>
            <person name="Herman A."/>
            <person name="Abrahante J.E."/>
            <person name="Garbe J."/>
        </authorList>
    </citation>
    <scope>NUCLEOTIDE SEQUENCE</scope>
    <source>
        <strain evidence="2">Duluth1</strain>
        <tissue evidence="2">Whole animal</tissue>
    </source>
</reference>
<dbReference type="InterPro" id="IPR053080">
    <property type="entry name" value="PP1_regulatory_subunit_27"/>
</dbReference>
<feature type="repeat" description="ANK" evidence="1">
    <location>
        <begin position="150"/>
        <end position="182"/>
    </location>
</feature>
<feature type="repeat" description="ANK" evidence="1">
    <location>
        <begin position="222"/>
        <end position="248"/>
    </location>
</feature>
<dbReference type="InterPro" id="IPR036770">
    <property type="entry name" value="Ankyrin_rpt-contain_sf"/>
</dbReference>
<dbReference type="SUPFAM" id="SSF48403">
    <property type="entry name" value="Ankyrin repeat"/>
    <property type="match status" value="1"/>
</dbReference>
<sequence length="321" mass="35777">MREANDNAAGYDGFKLDLINNRTIQTIYEVAETAKLLFNAHKDYLNENALIKTVQYLTEQTYEEYYRLAASILLIALLYICIRVIKRKPTEAVKEQECISAPSTPYSLPFPYHWNVFDLAKTAYEPGHSEACVSLIERLHYDVNSVIPSTGLTLFLCACLSGEKKLIKFMLKRGADIKRTTNGGDSALYLATFGVLSSSQPDISVLEEIIYAGCDVNAANHAGYTPLHRAAGQGHLQIIQLLLKHGADPCRPSASGIYPIDSATNAGHLDAARLLEIYLPNPHVWDIVDHHTPPHISFGLQSPERKHLIESTRRIMSPKML</sequence>
<dbReference type="InterPro" id="IPR002110">
    <property type="entry name" value="Ankyrin_rpt"/>
</dbReference>